<protein>
    <recommendedName>
        <fullName evidence="1">SET domain-containing protein</fullName>
    </recommendedName>
</protein>
<evidence type="ECO:0000313" key="3">
    <source>
        <dbReference type="EMBL" id="WPB05301.1"/>
    </source>
</evidence>
<evidence type="ECO:0000313" key="2">
    <source>
        <dbReference type="EMBL" id="PIA94398.1"/>
    </source>
</evidence>
<organism evidence="2 4">
    <name type="scientific">Cercospora beticola</name>
    <name type="common">Sugarbeet leaf spot fungus</name>
    <dbReference type="NCBI Taxonomy" id="122368"/>
    <lineage>
        <taxon>Eukaryota</taxon>
        <taxon>Fungi</taxon>
        <taxon>Dikarya</taxon>
        <taxon>Ascomycota</taxon>
        <taxon>Pezizomycotina</taxon>
        <taxon>Dothideomycetes</taxon>
        <taxon>Dothideomycetidae</taxon>
        <taxon>Mycosphaerellales</taxon>
        <taxon>Mycosphaerellaceae</taxon>
        <taxon>Cercospora</taxon>
    </lineage>
</organism>
<sequence>MAEMEQQKHSVVDHFRAACAAQKQQADQLKGKPRNQLPFLSRDAILQTLKAGHEQQLQTADSAENSLHVLIVGHPYPACSKSVRELDCTLSIKDMLLETRHDGRAIILRRFGSVVTNAVGGTYGVEDAEGTTELLLVDAFNFAGDDILPAGAAFAIKEPFCKVDGRGDARIKVSHPTDLVLLDPVDQVVPLHWRIDGLAVSDAMASTVVQTDIEITGSVKDHSDETDQTEVRSTPQAGRGLFAAKSFKLGDQILAERAAFLMSVKDDNTYHALKYDLSRNMMTDDRVGAPYKELARKLLHDSTLASKVFDLYSGAITAPCDAEIRVDGKPVLDIFHIHEVWATNAIACPVSVEDKAFPGRLSEDIASASGLWCRTAYCNHSCMPNAEKSIKNGVLTLRATRTIKEDEEITISYGEFSNLAEKQRALYRIWGFKCECELCRAEGRDTEDLLNRREALRARVSAPLPAKLDAALVSDSKALVTDAEATYAEYDDNTLPRLVVAEAYSRLFAIYSKLLDFDAAEKALLSMLKALAVLDLSSAGEVVPLGGNLEEITVTNVLLLADLQKKADQEKVAQKLEEFAQKVYLTLNGDMSGFEKLVLPVIPSYVDNGGEK</sequence>
<reference evidence="3 5" key="2">
    <citation type="submission" date="2023-09" db="EMBL/GenBank/DDBJ databases">
        <title>Complete-Gapless Cercospora beticola genome.</title>
        <authorList>
            <person name="Wyatt N.A."/>
            <person name="Spanner R.E."/>
            <person name="Bolton M.D."/>
        </authorList>
    </citation>
    <scope>NUCLEOTIDE SEQUENCE [LARGE SCALE GENOMIC DNA]</scope>
    <source>
        <strain evidence="3">Cb09-40</strain>
    </source>
</reference>
<feature type="domain" description="SET" evidence="1">
    <location>
        <begin position="227"/>
        <end position="414"/>
    </location>
</feature>
<dbReference type="EMBL" id="LKMD01000104">
    <property type="protein sequence ID" value="PIA94398.1"/>
    <property type="molecule type" value="Genomic_DNA"/>
</dbReference>
<keyword evidence="5" id="KW-1185">Reference proteome</keyword>
<dbReference type="InterPro" id="IPR001214">
    <property type="entry name" value="SET_dom"/>
</dbReference>
<evidence type="ECO:0000313" key="5">
    <source>
        <dbReference type="Proteomes" id="UP001302367"/>
    </source>
</evidence>
<dbReference type="PANTHER" id="PTHR47643">
    <property type="entry name" value="TPR DOMAIN PROTEIN (AFU_ORTHOLOGUE AFUA_5G12710)"/>
    <property type="match status" value="1"/>
</dbReference>
<dbReference type="SMART" id="SM00317">
    <property type="entry name" value="SET"/>
    <property type="match status" value="1"/>
</dbReference>
<dbReference type="InterPro" id="IPR046341">
    <property type="entry name" value="SET_dom_sf"/>
</dbReference>
<dbReference type="OrthoDB" id="438641at2759"/>
<proteinExistence type="predicted"/>
<dbReference type="AlphaFoldDB" id="A0A2G5HPG7"/>
<accession>A0A2G5HPG7</accession>
<dbReference type="Pfam" id="PF00856">
    <property type="entry name" value="SET"/>
    <property type="match status" value="1"/>
</dbReference>
<reference evidence="2 4" key="1">
    <citation type="submission" date="2015-10" db="EMBL/GenBank/DDBJ databases">
        <title>The cercosporin biosynthetic gene cluster was horizontally transferred to several fungal lineages and shown to be expanded in Cercospora beticola based on microsynteny with recipient genomes.</title>
        <authorList>
            <person name="De Jonge R."/>
            <person name="Ebert M.K."/>
            <person name="Suttle J.C."/>
            <person name="Jurick Ii W.M."/>
            <person name="Secor G.A."/>
            <person name="Thomma B.P."/>
            <person name="Van De Peer Y."/>
            <person name="Bolton M.D."/>
        </authorList>
    </citation>
    <scope>NUCLEOTIDE SEQUENCE [LARGE SCALE GENOMIC DNA]</scope>
    <source>
        <strain evidence="2 4">09-40</strain>
    </source>
</reference>
<dbReference type="Proteomes" id="UP000230605">
    <property type="component" value="Chromosome 6"/>
</dbReference>
<dbReference type="PROSITE" id="PS50280">
    <property type="entry name" value="SET"/>
    <property type="match status" value="1"/>
</dbReference>
<dbReference type="SUPFAM" id="SSF82199">
    <property type="entry name" value="SET domain"/>
    <property type="match status" value="1"/>
</dbReference>
<dbReference type="CDD" id="cd20071">
    <property type="entry name" value="SET_SMYD"/>
    <property type="match status" value="1"/>
</dbReference>
<evidence type="ECO:0000313" key="4">
    <source>
        <dbReference type="Proteomes" id="UP000230605"/>
    </source>
</evidence>
<dbReference type="EMBL" id="CP134189">
    <property type="protein sequence ID" value="WPB05301.1"/>
    <property type="molecule type" value="Genomic_DNA"/>
</dbReference>
<evidence type="ECO:0000259" key="1">
    <source>
        <dbReference type="PROSITE" id="PS50280"/>
    </source>
</evidence>
<dbReference type="Gene3D" id="2.170.270.10">
    <property type="entry name" value="SET domain"/>
    <property type="match status" value="1"/>
</dbReference>
<dbReference type="PANTHER" id="PTHR47643:SF2">
    <property type="entry name" value="TPR DOMAIN PROTEIN (AFU_ORTHOLOGUE AFUA_5G12710)"/>
    <property type="match status" value="1"/>
</dbReference>
<gene>
    <name evidence="2" type="ORF">CB0940_08719</name>
    <name evidence="3" type="ORF">RHO25_009953</name>
</gene>
<dbReference type="Proteomes" id="UP001302367">
    <property type="component" value="Chromosome 6"/>
</dbReference>
<dbReference type="InterPro" id="IPR053209">
    <property type="entry name" value="Gramillin-biosynth_MTr"/>
</dbReference>
<name>A0A2G5HPG7_CERBT</name>